<dbReference type="AlphaFoldDB" id="A0A0D9Y0I8"/>
<protein>
    <submittedName>
        <fullName evidence="1">Uncharacterized protein</fullName>
    </submittedName>
</protein>
<dbReference type="Proteomes" id="UP000032180">
    <property type="component" value="Chromosome 12"/>
</dbReference>
<evidence type="ECO:0000313" key="2">
    <source>
        <dbReference type="Proteomes" id="UP000032180"/>
    </source>
</evidence>
<reference evidence="1" key="3">
    <citation type="submission" date="2015-04" db="UniProtKB">
        <authorList>
            <consortium name="EnsemblPlants"/>
        </authorList>
    </citation>
    <scope>IDENTIFICATION</scope>
</reference>
<dbReference type="HOGENOM" id="CLU_2501179_0_0_1"/>
<reference evidence="1 2" key="1">
    <citation type="submission" date="2012-08" db="EMBL/GenBank/DDBJ databases">
        <title>Oryza genome evolution.</title>
        <authorList>
            <person name="Wing R.A."/>
        </authorList>
    </citation>
    <scope>NUCLEOTIDE SEQUENCE</scope>
</reference>
<sequence>MKHYQRGCQTASKRLPANAAALRSRATEGEIGAESLPDAVVGIEWIPAICKESTYTLRLVFSFFFYDYIKDTPQHTYKGVVLHMFS</sequence>
<keyword evidence="2" id="KW-1185">Reference proteome</keyword>
<dbReference type="Gramene" id="LPERR12G13400.2">
    <property type="protein sequence ID" value="LPERR12G13400.2"/>
    <property type="gene ID" value="LPERR12G13400"/>
</dbReference>
<dbReference type="EnsemblPlants" id="LPERR12G13400.2">
    <property type="protein sequence ID" value="LPERR12G13400.2"/>
    <property type="gene ID" value="LPERR12G13400"/>
</dbReference>
<evidence type="ECO:0000313" key="1">
    <source>
        <dbReference type="EnsemblPlants" id="LPERR12G13400.2"/>
    </source>
</evidence>
<accession>A0A0D9Y0I8</accession>
<reference evidence="2" key="2">
    <citation type="submission" date="2013-12" db="EMBL/GenBank/DDBJ databases">
        <authorList>
            <person name="Yu Y."/>
            <person name="Lee S."/>
            <person name="de Baynast K."/>
            <person name="Wissotski M."/>
            <person name="Liu L."/>
            <person name="Talag J."/>
            <person name="Goicoechea J."/>
            <person name="Angelova A."/>
            <person name="Jetty R."/>
            <person name="Kudrna D."/>
            <person name="Golser W."/>
            <person name="Rivera L."/>
            <person name="Zhang J."/>
            <person name="Wing R."/>
        </authorList>
    </citation>
    <scope>NUCLEOTIDE SEQUENCE</scope>
</reference>
<proteinExistence type="predicted"/>
<organism evidence="1 2">
    <name type="scientific">Leersia perrieri</name>
    <dbReference type="NCBI Taxonomy" id="77586"/>
    <lineage>
        <taxon>Eukaryota</taxon>
        <taxon>Viridiplantae</taxon>
        <taxon>Streptophyta</taxon>
        <taxon>Embryophyta</taxon>
        <taxon>Tracheophyta</taxon>
        <taxon>Spermatophyta</taxon>
        <taxon>Magnoliopsida</taxon>
        <taxon>Liliopsida</taxon>
        <taxon>Poales</taxon>
        <taxon>Poaceae</taxon>
        <taxon>BOP clade</taxon>
        <taxon>Oryzoideae</taxon>
        <taxon>Oryzeae</taxon>
        <taxon>Oryzinae</taxon>
        <taxon>Leersia</taxon>
    </lineage>
</organism>
<name>A0A0D9Y0I8_9ORYZ</name>